<dbReference type="OrthoDB" id="5953605at2"/>
<reference evidence="2 3" key="1">
    <citation type="journal article" date="2015" name="Antonie Van Leeuwenhoek">
        <title>A phylogenomic and molecular marker based taxonomic framework for the order Xanthomonadales: proposal to transfer the families Algiphilaceae and Solimonadaceae to the order Nevskiales ord. nov. and to create a new family within the order Xanthomonadales, the family Rhodanobacteraceae fam. nov., containing the genus Rhodanobacter and its closest relatives.</title>
        <authorList>
            <person name="Naushad S."/>
            <person name="Adeolu M."/>
            <person name="Wong S."/>
            <person name="Sohail M."/>
            <person name="Schellhorn H.E."/>
            <person name="Gupta R.S."/>
        </authorList>
    </citation>
    <scope>NUCLEOTIDE SEQUENCE [LARGE SCALE GENOMIC DNA]</scope>
    <source>
        <strain evidence="2 3">DSM 16301</strain>
    </source>
</reference>
<name>A0A0G9GZ56_9GAMM</name>
<dbReference type="AlphaFoldDB" id="A0A0G9GZ56"/>
<sequence>MRTTSDSPITALFDRGGLKAIFEHARNAVVATLIVAAGLGTVRTPDQSDLVGVPNPTIAGYIVVGLGCALVALNFIDGLRRLARLRWHIALQIALGLGYLFASIRIVQFLIFMRTHVC</sequence>
<keyword evidence="1" id="KW-0812">Transmembrane</keyword>
<proteinExistence type="predicted"/>
<comment type="caution">
    <text evidence="2">The sequence shown here is derived from an EMBL/GenBank/DDBJ whole genome shotgun (WGS) entry which is preliminary data.</text>
</comment>
<evidence type="ECO:0000313" key="3">
    <source>
        <dbReference type="Proteomes" id="UP000035481"/>
    </source>
</evidence>
<evidence type="ECO:0000256" key="1">
    <source>
        <dbReference type="SAM" id="Phobius"/>
    </source>
</evidence>
<dbReference type="Proteomes" id="UP000035481">
    <property type="component" value="Unassembled WGS sequence"/>
</dbReference>
<feature type="transmembrane region" description="Helical" evidence="1">
    <location>
        <begin position="58"/>
        <end position="77"/>
    </location>
</feature>
<evidence type="ECO:0000313" key="2">
    <source>
        <dbReference type="EMBL" id="KLD62850.1"/>
    </source>
</evidence>
<keyword evidence="1" id="KW-0472">Membrane</keyword>
<gene>
    <name evidence="2" type="ORF">Y882_14365</name>
</gene>
<feature type="transmembrane region" description="Helical" evidence="1">
    <location>
        <begin position="89"/>
        <end position="112"/>
    </location>
</feature>
<organism evidence="2 3">
    <name type="scientific">Dyella japonica DSM 16301</name>
    <dbReference type="NCBI Taxonomy" id="1440762"/>
    <lineage>
        <taxon>Bacteria</taxon>
        <taxon>Pseudomonadati</taxon>
        <taxon>Pseudomonadota</taxon>
        <taxon>Gammaproteobacteria</taxon>
        <taxon>Lysobacterales</taxon>
        <taxon>Rhodanobacteraceae</taxon>
        <taxon>Dyella</taxon>
    </lineage>
</organism>
<dbReference type="RefSeq" id="WP_046972554.1">
    <property type="nucleotide sequence ID" value="NZ_JPLA01000041.1"/>
</dbReference>
<keyword evidence="1" id="KW-1133">Transmembrane helix</keyword>
<dbReference type="PATRIC" id="fig|1440762.4.peg.2597"/>
<dbReference type="EMBL" id="JPLA01000041">
    <property type="protein sequence ID" value="KLD62850.1"/>
    <property type="molecule type" value="Genomic_DNA"/>
</dbReference>
<protein>
    <submittedName>
        <fullName evidence="2">Uncharacterized protein</fullName>
    </submittedName>
</protein>
<accession>A0A0G9GZ56</accession>